<evidence type="ECO:0000313" key="3">
    <source>
        <dbReference type="Proteomes" id="UP000701801"/>
    </source>
</evidence>
<dbReference type="AlphaFoldDB" id="A0A9N9LMV3"/>
<dbReference type="EMBL" id="CAJVRM010000128">
    <property type="protein sequence ID" value="CAG8975219.1"/>
    <property type="molecule type" value="Genomic_DNA"/>
</dbReference>
<dbReference type="Proteomes" id="UP000701801">
    <property type="component" value="Unassembled WGS sequence"/>
</dbReference>
<keyword evidence="3" id="KW-1185">Reference proteome</keyword>
<evidence type="ECO:0000313" key="2">
    <source>
        <dbReference type="EMBL" id="CAG8975219.1"/>
    </source>
</evidence>
<gene>
    <name evidence="2" type="ORF">HYALB_00004280</name>
</gene>
<proteinExistence type="predicted"/>
<accession>A0A9N9LMV3</accession>
<sequence length="212" mass="24125">MARFSKNKSRAENQAAKQAAIEATTEHLTTQPAPPRTHPALTIQDDGKSLEVIIDAKHPAAACIVNPGEETQCIDPTILTVLAQYNETTTFLKVNISYRDPLTVTKAFRVNELHFTKQLAATVTKFENLETLNVLVEVAIEMNQNTGVNQYVWHHLKHLVWWYRYGPPKLELYIFSIQRDCWNRIEEDSNVEKRLLNYYNSLVCAGALGEID</sequence>
<protein>
    <submittedName>
        <fullName evidence="2">Uncharacterized protein</fullName>
    </submittedName>
</protein>
<reference evidence="2" key="1">
    <citation type="submission" date="2021-07" db="EMBL/GenBank/DDBJ databases">
        <authorList>
            <person name="Durling M."/>
        </authorList>
    </citation>
    <scope>NUCLEOTIDE SEQUENCE</scope>
</reference>
<comment type="caution">
    <text evidence="2">The sequence shown here is derived from an EMBL/GenBank/DDBJ whole genome shotgun (WGS) entry which is preliminary data.</text>
</comment>
<name>A0A9N9LMV3_9HELO</name>
<evidence type="ECO:0000256" key="1">
    <source>
        <dbReference type="SAM" id="MobiDB-lite"/>
    </source>
</evidence>
<dbReference type="OrthoDB" id="10274854at2759"/>
<feature type="region of interest" description="Disordered" evidence="1">
    <location>
        <begin position="1"/>
        <end position="21"/>
    </location>
</feature>
<organism evidence="2 3">
    <name type="scientific">Hymenoscyphus albidus</name>
    <dbReference type="NCBI Taxonomy" id="595503"/>
    <lineage>
        <taxon>Eukaryota</taxon>
        <taxon>Fungi</taxon>
        <taxon>Dikarya</taxon>
        <taxon>Ascomycota</taxon>
        <taxon>Pezizomycotina</taxon>
        <taxon>Leotiomycetes</taxon>
        <taxon>Helotiales</taxon>
        <taxon>Helotiaceae</taxon>
        <taxon>Hymenoscyphus</taxon>
    </lineage>
</organism>